<feature type="transmembrane region" description="Helical" evidence="1">
    <location>
        <begin position="36"/>
        <end position="65"/>
    </location>
</feature>
<proteinExistence type="predicted"/>
<feature type="transmembrane region" description="Helical" evidence="1">
    <location>
        <begin position="6"/>
        <end position="24"/>
    </location>
</feature>
<keyword evidence="1" id="KW-0472">Membrane</keyword>
<dbReference type="RefSeq" id="WP_323738969.1">
    <property type="nucleotide sequence ID" value="NZ_CP112933.1"/>
</dbReference>
<protein>
    <submittedName>
        <fullName evidence="2">Unica hit a merda</fullName>
    </submittedName>
</protein>
<name>A0ABZ0UVG3_9RICK</name>
<evidence type="ECO:0000313" key="2">
    <source>
        <dbReference type="EMBL" id="WPY01496.1"/>
    </source>
</evidence>
<sequence>MNKLVSILIIVLILSVSIFVYLFTEGVVSYSEVKAIELVSILLTVATITLTGVAIIVAIAAVWGYNTILVQASESAKQEAYNKLRNELLPDLRKEILEEVDIKFNAIKDNDNSKQEDMLNTIKRQEV</sequence>
<keyword evidence="1" id="KW-0812">Transmembrane</keyword>
<keyword evidence="2" id="KW-0614">Plasmid</keyword>
<organism evidence="2 3">
    <name type="scientific">Candidatus Trichorickettsia mobilis</name>
    <dbReference type="NCBI Taxonomy" id="1346319"/>
    <lineage>
        <taxon>Bacteria</taxon>
        <taxon>Pseudomonadati</taxon>
        <taxon>Pseudomonadota</taxon>
        <taxon>Alphaproteobacteria</taxon>
        <taxon>Rickettsiales</taxon>
        <taxon>Rickettsiaceae</taxon>
        <taxon>Rickettsieae</taxon>
        <taxon>Candidatus Trichorickettsia</taxon>
    </lineage>
</organism>
<evidence type="ECO:0000313" key="3">
    <source>
        <dbReference type="Proteomes" id="UP001326613"/>
    </source>
</evidence>
<keyword evidence="1" id="KW-1133">Transmembrane helix</keyword>
<geneLocation type="plasmid" evidence="2 3">
    <name>unnamed1</name>
</geneLocation>
<gene>
    <name evidence="2" type="ORF">Trichorick_01409</name>
</gene>
<accession>A0ABZ0UVG3</accession>
<reference evidence="2 3" key="1">
    <citation type="submission" date="2022-10" db="EMBL/GenBank/DDBJ databases">
        <title>Host association and intracellularity evolved multiple times independently in the Rickettsiales.</title>
        <authorList>
            <person name="Castelli M."/>
            <person name="Nardi T."/>
            <person name="Gammuto L."/>
            <person name="Bellinzona G."/>
            <person name="Sabaneyeva E."/>
            <person name="Potekhin A."/>
            <person name="Serra V."/>
            <person name="Petroni G."/>
            <person name="Sassera D."/>
        </authorList>
    </citation>
    <scope>NUCLEOTIDE SEQUENCE [LARGE SCALE GENOMIC DNA]</scope>
    <source>
        <strain evidence="2 3">Kr 154-4</strain>
        <plasmid evidence="2 3">unnamed1</plasmid>
    </source>
</reference>
<keyword evidence="3" id="KW-1185">Reference proteome</keyword>
<dbReference type="EMBL" id="CP112933">
    <property type="protein sequence ID" value="WPY01496.1"/>
    <property type="molecule type" value="Genomic_DNA"/>
</dbReference>
<evidence type="ECO:0000256" key="1">
    <source>
        <dbReference type="SAM" id="Phobius"/>
    </source>
</evidence>
<dbReference type="Proteomes" id="UP001326613">
    <property type="component" value="Plasmid unnamed1"/>
</dbReference>